<dbReference type="SUPFAM" id="SSF54637">
    <property type="entry name" value="Thioesterase/thiol ester dehydrase-isomerase"/>
    <property type="match status" value="1"/>
</dbReference>
<dbReference type="AlphaFoldDB" id="A0A4R2NBJ9"/>
<sequence length="141" mass="16664">MDLRLLKLIFNNPHRFPINLVDKLRERSDSKIITEKFIAANDYFFKNKDFMLDEDFFYSELLILESFFQSAGLFINDVNRERTPYVICCKHVNILGRPVIGSIVQNHVELLSKKENLIIVRGKSQIDNNPIMEYKEIYIGY</sequence>
<dbReference type="Gene3D" id="3.10.129.10">
    <property type="entry name" value="Hotdog Thioesterase"/>
    <property type="match status" value="1"/>
</dbReference>
<dbReference type="Proteomes" id="UP000295537">
    <property type="component" value="Unassembled WGS sequence"/>
</dbReference>
<gene>
    <name evidence="1" type="ORF">EV693_102119</name>
</gene>
<reference evidence="1 2" key="1">
    <citation type="submission" date="2019-03" db="EMBL/GenBank/DDBJ databases">
        <title>Genomic Encyclopedia of Type Strains, Phase IV (KMG-IV): sequencing the most valuable type-strain genomes for metagenomic binning, comparative biology and taxonomic classification.</title>
        <authorList>
            <person name="Goeker M."/>
        </authorList>
    </citation>
    <scope>NUCLEOTIDE SEQUENCE [LARGE SCALE GENOMIC DNA]</scope>
    <source>
        <strain evidence="1 2">DSM 16380</strain>
    </source>
</reference>
<organism evidence="1 2">
    <name type="scientific">Nicoletella semolina</name>
    <dbReference type="NCBI Taxonomy" id="271160"/>
    <lineage>
        <taxon>Bacteria</taxon>
        <taxon>Pseudomonadati</taxon>
        <taxon>Pseudomonadota</taxon>
        <taxon>Gammaproteobacteria</taxon>
        <taxon>Pasteurellales</taxon>
        <taxon>Pasteurellaceae</taxon>
        <taxon>Nicoletella</taxon>
    </lineage>
</organism>
<evidence type="ECO:0000313" key="2">
    <source>
        <dbReference type="Proteomes" id="UP000295537"/>
    </source>
</evidence>
<protein>
    <submittedName>
        <fullName evidence="1">3-hydroxyacyl-[acyl-carrier-protein] dehydratase</fullName>
    </submittedName>
</protein>
<dbReference type="InterPro" id="IPR029069">
    <property type="entry name" value="HotDog_dom_sf"/>
</dbReference>
<dbReference type="EMBL" id="SLXJ01000002">
    <property type="protein sequence ID" value="TCP18440.1"/>
    <property type="molecule type" value="Genomic_DNA"/>
</dbReference>
<dbReference type="OrthoDB" id="826697at2"/>
<proteinExistence type="predicted"/>
<evidence type="ECO:0000313" key="1">
    <source>
        <dbReference type="EMBL" id="TCP18440.1"/>
    </source>
</evidence>
<accession>A0A4R2NBJ9</accession>
<keyword evidence="2" id="KW-1185">Reference proteome</keyword>
<name>A0A4R2NBJ9_9PAST</name>
<comment type="caution">
    <text evidence="1">The sequence shown here is derived from an EMBL/GenBank/DDBJ whole genome shotgun (WGS) entry which is preliminary data.</text>
</comment>
<dbReference type="RefSeq" id="WP_132500694.1">
    <property type="nucleotide sequence ID" value="NZ_LVXA01000001.1"/>
</dbReference>